<dbReference type="EMBL" id="UOGA01000254">
    <property type="protein sequence ID" value="VAX23831.1"/>
    <property type="molecule type" value="Genomic_DNA"/>
</dbReference>
<gene>
    <name evidence="2" type="ORF">MNBD_NITROSPINAE04-2588</name>
</gene>
<feature type="transmembrane region" description="Helical" evidence="1">
    <location>
        <begin position="40"/>
        <end position="60"/>
    </location>
</feature>
<evidence type="ECO:0000256" key="1">
    <source>
        <dbReference type="SAM" id="Phobius"/>
    </source>
</evidence>
<sequence>GEIVEKSSTIVIVVISLIALLLAYGGVVKSIGASLNLSEGVSWFLFAIALNLGLVFYQIGKGKVINKICKRPYI</sequence>
<keyword evidence="1" id="KW-1133">Transmembrane helix</keyword>
<dbReference type="AlphaFoldDB" id="A0A3B1CB03"/>
<name>A0A3B1CB03_9ZZZZ</name>
<keyword evidence="1" id="KW-0472">Membrane</keyword>
<accession>A0A3B1CB03</accession>
<keyword evidence="1" id="KW-0812">Transmembrane</keyword>
<evidence type="ECO:0000313" key="2">
    <source>
        <dbReference type="EMBL" id="VAX23831.1"/>
    </source>
</evidence>
<feature type="non-terminal residue" evidence="2">
    <location>
        <position position="1"/>
    </location>
</feature>
<organism evidence="2">
    <name type="scientific">hydrothermal vent metagenome</name>
    <dbReference type="NCBI Taxonomy" id="652676"/>
    <lineage>
        <taxon>unclassified sequences</taxon>
        <taxon>metagenomes</taxon>
        <taxon>ecological metagenomes</taxon>
    </lineage>
</organism>
<proteinExistence type="predicted"/>
<reference evidence="2" key="1">
    <citation type="submission" date="2018-06" db="EMBL/GenBank/DDBJ databases">
        <authorList>
            <person name="Zhirakovskaya E."/>
        </authorList>
    </citation>
    <scope>NUCLEOTIDE SEQUENCE</scope>
</reference>
<protein>
    <submittedName>
        <fullName evidence="2">Uncharacterized protein</fullName>
    </submittedName>
</protein>
<feature type="transmembrane region" description="Helical" evidence="1">
    <location>
        <begin position="7"/>
        <end position="28"/>
    </location>
</feature>